<evidence type="ECO:0000313" key="9">
    <source>
        <dbReference type="EMBL" id="MBO1264125.1"/>
    </source>
</evidence>
<gene>
    <name evidence="6 9" type="primary">argH</name>
    <name evidence="9" type="ORF">J3A84_03585</name>
</gene>
<dbReference type="SUPFAM" id="SSF48557">
    <property type="entry name" value="L-aspartase-like"/>
    <property type="match status" value="1"/>
</dbReference>
<dbReference type="FunFam" id="1.20.200.10:FF:000015">
    <property type="entry name" value="argininosuccinate lyase isoform X2"/>
    <property type="match status" value="1"/>
</dbReference>
<comment type="pathway">
    <text evidence="1 6">Amino-acid biosynthesis; L-arginine biosynthesis; L-arginine from L-ornithine and carbamoyl phosphate: step 3/3.</text>
</comment>
<dbReference type="CDD" id="cd01359">
    <property type="entry name" value="Argininosuccinate_lyase"/>
    <property type="match status" value="1"/>
</dbReference>
<comment type="similarity">
    <text evidence="6">Belongs to the lyase 1 family. Argininosuccinate lyase subfamily.</text>
</comment>
<protein>
    <recommendedName>
        <fullName evidence="2 6">Argininosuccinate lyase</fullName>
        <shortName evidence="6">ASAL</shortName>
        <ecNumber evidence="2 6">4.3.2.1</ecNumber>
    </recommendedName>
    <alternativeName>
        <fullName evidence="6">Arginosuccinase</fullName>
    </alternativeName>
</protein>
<dbReference type="Gene3D" id="1.20.200.10">
    <property type="entry name" value="Fumarase/aspartase (Central domain)"/>
    <property type="match status" value="1"/>
</dbReference>
<name>A0A939HAN3_9CLOT</name>
<dbReference type="PRINTS" id="PR00149">
    <property type="entry name" value="FUMRATELYASE"/>
</dbReference>
<dbReference type="InterPro" id="IPR024083">
    <property type="entry name" value="Fumarase/histidase_N"/>
</dbReference>
<dbReference type="FunFam" id="1.10.40.30:FF:000001">
    <property type="entry name" value="Argininosuccinate lyase"/>
    <property type="match status" value="1"/>
</dbReference>
<comment type="subcellular location">
    <subcellularLocation>
        <location evidence="6">Cytoplasm</location>
    </subcellularLocation>
</comment>
<evidence type="ECO:0000313" key="10">
    <source>
        <dbReference type="Proteomes" id="UP000664218"/>
    </source>
</evidence>
<proteinExistence type="inferred from homology"/>
<dbReference type="GO" id="GO:0042450">
    <property type="term" value="P:L-arginine biosynthetic process via ornithine"/>
    <property type="evidence" value="ECO:0007669"/>
    <property type="project" value="UniProtKB-UniRule"/>
</dbReference>
<dbReference type="AlphaFoldDB" id="A0A939HAN3"/>
<dbReference type="NCBIfam" id="TIGR00838">
    <property type="entry name" value="argH"/>
    <property type="match status" value="1"/>
</dbReference>
<evidence type="ECO:0000256" key="3">
    <source>
        <dbReference type="ARBA" id="ARBA00022571"/>
    </source>
</evidence>
<dbReference type="HAMAP" id="MF_00006">
    <property type="entry name" value="Arg_succ_lyase"/>
    <property type="match status" value="1"/>
</dbReference>
<dbReference type="PRINTS" id="PR00145">
    <property type="entry name" value="ARGSUCLYASE"/>
</dbReference>
<dbReference type="EC" id="4.3.2.1" evidence="2 6"/>
<keyword evidence="5 6" id="KW-0456">Lyase</keyword>
<dbReference type="EMBL" id="JAFNJU010000002">
    <property type="protein sequence ID" value="MBO1264125.1"/>
    <property type="molecule type" value="Genomic_DNA"/>
</dbReference>
<dbReference type="Proteomes" id="UP000664218">
    <property type="component" value="Unassembled WGS sequence"/>
</dbReference>
<evidence type="ECO:0000256" key="2">
    <source>
        <dbReference type="ARBA" id="ARBA00012338"/>
    </source>
</evidence>
<dbReference type="GO" id="GO:0004056">
    <property type="term" value="F:argininosuccinate lyase activity"/>
    <property type="evidence" value="ECO:0007669"/>
    <property type="project" value="UniProtKB-UniRule"/>
</dbReference>
<dbReference type="FunFam" id="1.10.275.10:FF:000002">
    <property type="entry name" value="Argininosuccinate lyase"/>
    <property type="match status" value="1"/>
</dbReference>
<evidence type="ECO:0000256" key="5">
    <source>
        <dbReference type="ARBA" id="ARBA00023239"/>
    </source>
</evidence>
<keyword evidence="6" id="KW-0963">Cytoplasm</keyword>
<evidence type="ECO:0000259" key="8">
    <source>
        <dbReference type="Pfam" id="PF14698"/>
    </source>
</evidence>
<dbReference type="PROSITE" id="PS00163">
    <property type="entry name" value="FUMARATE_LYASES"/>
    <property type="match status" value="1"/>
</dbReference>
<dbReference type="GO" id="GO:0005829">
    <property type="term" value="C:cytosol"/>
    <property type="evidence" value="ECO:0007669"/>
    <property type="project" value="TreeGrafter"/>
</dbReference>
<dbReference type="Pfam" id="PF00206">
    <property type="entry name" value="Lyase_1"/>
    <property type="match status" value="1"/>
</dbReference>
<sequence>MKNLWGSRFQKQMDQMVEEFNASITFDIALYKQDIRGSIAHAKMLSKMNHLTEEELEQILTGLKKIEKKIEEGVLTFTYEDEDIHMAVESQLIKEIGDVGRKLHTARSRNDQVILDVRLYLKEEMEELFSIIQVLLKTLMEKAESHKEMLMPGFTHLQHAQPVTVGFHLMAYFQQFKRDLERLMDCYKRTDYNPLGACALAGTTIPIDRAYTADLLGFQAVTENAMDTVADRDFIVEFMSVSSLFMAHLSRLSEEFILWNAQEFSFIEIDDGFCTGSSIMPQKKNPDIPELIRGKTGRVYGHLLGLLTVLKGLPMAFNKDFQEDKEALFDTVKTVKTSAVIFSQMLENTTFKEEHIKKHMDKGFLAATDLAEYLVTQGVPFRTSHELVGAIVKYCEKTGETLMTLKDEVLPDIDSRLQGIVLPDLSSSACIHRRSSFGGTSPADVMRQIEKGKEVLEWSIGNNEVL</sequence>
<accession>A0A939HAN3</accession>
<dbReference type="Gene3D" id="1.10.40.30">
    <property type="entry name" value="Fumarase/aspartase (C-terminal domain)"/>
    <property type="match status" value="1"/>
</dbReference>
<dbReference type="InterPro" id="IPR020557">
    <property type="entry name" value="Fumarate_lyase_CS"/>
</dbReference>
<evidence type="ECO:0000259" key="7">
    <source>
        <dbReference type="Pfam" id="PF00206"/>
    </source>
</evidence>
<dbReference type="InterPro" id="IPR008948">
    <property type="entry name" value="L-Aspartase-like"/>
</dbReference>
<keyword evidence="3 6" id="KW-0055">Arginine biosynthesis</keyword>
<dbReference type="InterPro" id="IPR000362">
    <property type="entry name" value="Fumarate_lyase_fam"/>
</dbReference>
<keyword evidence="4 6" id="KW-0028">Amino-acid biosynthesis</keyword>
<organism evidence="9 10">
    <name type="scientific">Proteiniclasticum aestuarii</name>
    <dbReference type="NCBI Taxonomy" id="2817862"/>
    <lineage>
        <taxon>Bacteria</taxon>
        <taxon>Bacillati</taxon>
        <taxon>Bacillota</taxon>
        <taxon>Clostridia</taxon>
        <taxon>Eubacteriales</taxon>
        <taxon>Clostridiaceae</taxon>
        <taxon>Proteiniclasticum</taxon>
    </lineage>
</organism>
<dbReference type="InterPro" id="IPR022761">
    <property type="entry name" value="Fumarate_lyase_N"/>
</dbReference>
<dbReference type="InterPro" id="IPR009049">
    <property type="entry name" value="Argininosuccinate_lyase"/>
</dbReference>
<reference evidence="9" key="1">
    <citation type="submission" date="2021-03" db="EMBL/GenBank/DDBJ databases">
        <title>Proteiniclasticum marinus sp. nov., isolated from tidal flat sediment.</title>
        <authorList>
            <person name="Namirimu T."/>
            <person name="Yang J.-A."/>
            <person name="Yang S.-H."/>
            <person name="Kim Y.-J."/>
            <person name="Kwon K.K."/>
        </authorList>
    </citation>
    <scope>NUCLEOTIDE SEQUENCE</scope>
    <source>
        <strain evidence="9">SCR006</strain>
    </source>
</reference>
<evidence type="ECO:0000256" key="6">
    <source>
        <dbReference type="HAMAP-Rule" id="MF_00006"/>
    </source>
</evidence>
<feature type="domain" description="Argininosuccinate lyase C-terminal" evidence="8">
    <location>
        <begin position="364"/>
        <end position="429"/>
    </location>
</feature>
<comment type="catalytic activity">
    <reaction evidence="6">
        <text>2-(N(omega)-L-arginino)succinate = fumarate + L-arginine</text>
        <dbReference type="Rhea" id="RHEA:24020"/>
        <dbReference type="ChEBI" id="CHEBI:29806"/>
        <dbReference type="ChEBI" id="CHEBI:32682"/>
        <dbReference type="ChEBI" id="CHEBI:57472"/>
        <dbReference type="EC" id="4.3.2.1"/>
    </reaction>
</comment>
<comment type="caution">
    <text evidence="9">The sequence shown here is derived from an EMBL/GenBank/DDBJ whole genome shotgun (WGS) entry which is preliminary data.</text>
</comment>
<keyword evidence="10" id="KW-1185">Reference proteome</keyword>
<evidence type="ECO:0000256" key="4">
    <source>
        <dbReference type="ARBA" id="ARBA00022605"/>
    </source>
</evidence>
<dbReference type="Pfam" id="PF14698">
    <property type="entry name" value="ASL_C2"/>
    <property type="match status" value="1"/>
</dbReference>
<evidence type="ECO:0000256" key="1">
    <source>
        <dbReference type="ARBA" id="ARBA00004941"/>
    </source>
</evidence>
<dbReference type="RefSeq" id="WP_207598643.1">
    <property type="nucleotide sequence ID" value="NZ_JAFNJU010000002.1"/>
</dbReference>
<dbReference type="PANTHER" id="PTHR43814:SF1">
    <property type="entry name" value="ARGININOSUCCINATE LYASE"/>
    <property type="match status" value="1"/>
</dbReference>
<dbReference type="InterPro" id="IPR029419">
    <property type="entry name" value="Arg_succ_lyase_C"/>
</dbReference>
<feature type="domain" description="Fumarate lyase N-terminal" evidence="7">
    <location>
        <begin position="8"/>
        <end position="301"/>
    </location>
</feature>
<dbReference type="PANTHER" id="PTHR43814">
    <property type="entry name" value="ARGININOSUCCINATE LYASE"/>
    <property type="match status" value="1"/>
</dbReference>
<dbReference type="Gene3D" id="1.10.275.10">
    <property type="entry name" value="Fumarase/aspartase (N-terminal domain)"/>
    <property type="match status" value="1"/>
</dbReference>